<accession>A0ACB8BX19</accession>
<dbReference type="Proteomes" id="UP000790709">
    <property type="component" value="Unassembled WGS sequence"/>
</dbReference>
<evidence type="ECO:0000313" key="2">
    <source>
        <dbReference type="Proteomes" id="UP000790709"/>
    </source>
</evidence>
<dbReference type="EMBL" id="MU266334">
    <property type="protein sequence ID" value="KAH7930234.1"/>
    <property type="molecule type" value="Genomic_DNA"/>
</dbReference>
<reference evidence="1" key="1">
    <citation type="journal article" date="2021" name="New Phytol.">
        <title>Evolutionary innovations through gain and loss of genes in the ectomycorrhizal Boletales.</title>
        <authorList>
            <person name="Wu G."/>
            <person name="Miyauchi S."/>
            <person name="Morin E."/>
            <person name="Kuo A."/>
            <person name="Drula E."/>
            <person name="Varga T."/>
            <person name="Kohler A."/>
            <person name="Feng B."/>
            <person name="Cao Y."/>
            <person name="Lipzen A."/>
            <person name="Daum C."/>
            <person name="Hundley H."/>
            <person name="Pangilinan J."/>
            <person name="Johnson J."/>
            <person name="Barry K."/>
            <person name="LaButti K."/>
            <person name="Ng V."/>
            <person name="Ahrendt S."/>
            <person name="Min B."/>
            <person name="Choi I.G."/>
            <person name="Park H."/>
            <person name="Plett J.M."/>
            <person name="Magnuson J."/>
            <person name="Spatafora J.W."/>
            <person name="Nagy L.G."/>
            <person name="Henrissat B."/>
            <person name="Grigoriev I.V."/>
            <person name="Yang Z.L."/>
            <person name="Xu J."/>
            <person name="Martin F.M."/>
        </authorList>
    </citation>
    <scope>NUCLEOTIDE SEQUENCE</scope>
    <source>
        <strain evidence="1">KUC20120723A-06</strain>
    </source>
</reference>
<comment type="caution">
    <text evidence="1">The sequence shown here is derived from an EMBL/GenBank/DDBJ whole genome shotgun (WGS) entry which is preliminary data.</text>
</comment>
<evidence type="ECO:0000313" key="1">
    <source>
        <dbReference type="EMBL" id="KAH7930234.1"/>
    </source>
</evidence>
<organism evidence="1 2">
    <name type="scientific">Leucogyrophana mollusca</name>
    <dbReference type="NCBI Taxonomy" id="85980"/>
    <lineage>
        <taxon>Eukaryota</taxon>
        <taxon>Fungi</taxon>
        <taxon>Dikarya</taxon>
        <taxon>Basidiomycota</taxon>
        <taxon>Agaricomycotina</taxon>
        <taxon>Agaricomycetes</taxon>
        <taxon>Agaricomycetidae</taxon>
        <taxon>Boletales</taxon>
        <taxon>Boletales incertae sedis</taxon>
        <taxon>Leucogyrophana</taxon>
    </lineage>
</organism>
<proteinExistence type="predicted"/>
<protein>
    <submittedName>
        <fullName evidence="1">Uncharacterized protein</fullName>
    </submittedName>
</protein>
<name>A0ACB8BX19_9AGAM</name>
<gene>
    <name evidence="1" type="ORF">BV22DRAFT_83413</name>
</gene>
<keyword evidence="2" id="KW-1185">Reference proteome</keyword>
<sequence length="310" mass="34816">MVVPVALILKIVTTVLQGLAILLTLFRLWYRFSIRRFWWEDTWAAVALLCGIALLVSHWVQSVASPGIAIAAYWVYTFAFASVIWAVRLSVLFSITRLIYPDKVSRFVACVITTLFVLLWGGVVSSKAYWCGSNLSWYKRRACSMPRSLDIYELSTDVVSDAILVVLPLRLLWSVKLPENSQRRIILSIFSSSVVVTFTSIFRAVCRLKHLNHLTVAVSDFQVAFSLIVCNLLVTVTYIYRIWRGDGEVGTTDVDETPFSHSRTTSEPARNLTTIDLDHLYDSGTNIDVGESKVTESQASAPQYNVTPCS</sequence>